<gene>
    <name evidence="1" type="ORF">FLAT13_04604</name>
</gene>
<accession>A0A6V6ZB44</accession>
<dbReference type="RefSeq" id="WP_180910631.1">
    <property type="nucleotide sequence ID" value="NZ_CAIJDP010000089.1"/>
</dbReference>
<protein>
    <recommendedName>
        <fullName evidence="3">Lipoprotein</fullName>
    </recommendedName>
</protein>
<dbReference type="AlphaFoldDB" id="A0A6V6ZB44"/>
<comment type="caution">
    <text evidence="1">The sequence shown here is derived from an EMBL/GenBank/DDBJ whole genome shotgun (WGS) entry which is preliminary data.</text>
</comment>
<reference evidence="1 2" key="1">
    <citation type="submission" date="2020-06" db="EMBL/GenBank/DDBJ databases">
        <authorList>
            <person name="Criscuolo A."/>
        </authorList>
    </citation>
    <scope>NUCLEOTIDE SEQUENCE [LARGE SCALE GENOMIC DNA]</scope>
    <source>
        <strain evidence="2">CIP 111411</strain>
    </source>
</reference>
<evidence type="ECO:0008006" key="3">
    <source>
        <dbReference type="Google" id="ProtNLM"/>
    </source>
</evidence>
<dbReference type="EMBL" id="CAIJDP010000089">
    <property type="protein sequence ID" value="CAD0008869.1"/>
    <property type="molecule type" value="Genomic_DNA"/>
</dbReference>
<evidence type="ECO:0000313" key="2">
    <source>
        <dbReference type="Proteomes" id="UP000530060"/>
    </source>
</evidence>
<evidence type="ECO:0000313" key="1">
    <source>
        <dbReference type="EMBL" id="CAD0008869.1"/>
    </source>
</evidence>
<keyword evidence="2" id="KW-1185">Reference proteome</keyword>
<dbReference type="PROSITE" id="PS51257">
    <property type="entry name" value="PROKAR_LIPOPROTEIN"/>
    <property type="match status" value="1"/>
</dbReference>
<proteinExistence type="predicted"/>
<sequence length="172" mass="19731">MKKILTLFAVVGLFAFSGCSDDEEDNDTISYVYEITKVNFSSTVESEIYENFNSRIYSGDVILIFRYDGPDPDTGRDIWTPLPESHYYSNGSLHFAYKYDFTQDNVRIYTQGFGLNTNPIPSDFVVDQIFRIVIVPGDDGINTNKSANKPDYSNYYEVINKYNIDVSNIRKL</sequence>
<organism evidence="1 2">
    <name type="scientific">Flavobacterium salmonis</name>
    <dbReference type="NCBI Taxonomy" id="2654844"/>
    <lineage>
        <taxon>Bacteria</taxon>
        <taxon>Pseudomonadati</taxon>
        <taxon>Bacteroidota</taxon>
        <taxon>Flavobacteriia</taxon>
        <taxon>Flavobacteriales</taxon>
        <taxon>Flavobacteriaceae</taxon>
        <taxon>Flavobacterium</taxon>
    </lineage>
</organism>
<dbReference type="Proteomes" id="UP000530060">
    <property type="component" value="Unassembled WGS sequence"/>
</dbReference>
<name>A0A6V6ZB44_9FLAO</name>